<sequence>MSYMKFTPYIYLIFACYFVYDSVMKWNDPLATPLLSLLIAGLAIFMFFFRRKFAKRMEDRNKKS</sequence>
<name>A0A1B9DZW0_9FLAO</name>
<feature type="transmembrane region" description="Helical" evidence="1">
    <location>
        <begin position="7"/>
        <end position="24"/>
    </location>
</feature>
<dbReference type="PROSITE" id="PS51257">
    <property type="entry name" value="PROKAR_LIPOPROTEIN"/>
    <property type="match status" value="1"/>
</dbReference>
<protein>
    <submittedName>
        <fullName evidence="2">Uncharacterized protein</fullName>
    </submittedName>
</protein>
<dbReference type="RefSeq" id="WP_066335419.1">
    <property type="nucleotide sequence ID" value="NZ_CP017688.1"/>
</dbReference>
<accession>A0A1B9DZW0</accession>
<evidence type="ECO:0000256" key="1">
    <source>
        <dbReference type="SAM" id="Phobius"/>
    </source>
</evidence>
<reference evidence="2 3" key="1">
    <citation type="submission" date="2016-03" db="EMBL/GenBank/DDBJ databases">
        <authorList>
            <person name="Ploux O."/>
        </authorList>
    </citation>
    <scope>NUCLEOTIDE SEQUENCE [LARGE SCALE GENOMIC DNA]</scope>
    <source>
        <strain evidence="2 3">LPB0076</strain>
    </source>
</reference>
<evidence type="ECO:0000313" key="3">
    <source>
        <dbReference type="Proteomes" id="UP000093510"/>
    </source>
</evidence>
<organism evidence="2 3">
    <name type="scientific">Flavobacterium crassostreae</name>
    <dbReference type="NCBI Taxonomy" id="1763534"/>
    <lineage>
        <taxon>Bacteria</taxon>
        <taxon>Pseudomonadati</taxon>
        <taxon>Bacteroidota</taxon>
        <taxon>Flavobacteriia</taxon>
        <taxon>Flavobacteriales</taxon>
        <taxon>Flavobacteriaceae</taxon>
        <taxon>Flavobacterium</taxon>
    </lineage>
</organism>
<keyword evidence="1" id="KW-1133">Transmembrane helix</keyword>
<keyword evidence="1" id="KW-0472">Membrane</keyword>
<keyword evidence="3" id="KW-1185">Reference proteome</keyword>
<dbReference type="EMBL" id="LVEP01000035">
    <property type="protein sequence ID" value="OCB75214.1"/>
    <property type="molecule type" value="Genomic_DNA"/>
</dbReference>
<dbReference type="STRING" id="1763534.GCA_001831475_00435"/>
<feature type="transmembrane region" description="Helical" evidence="1">
    <location>
        <begin position="30"/>
        <end position="49"/>
    </location>
</feature>
<dbReference type="Proteomes" id="UP000093510">
    <property type="component" value="Unassembled WGS sequence"/>
</dbReference>
<comment type="caution">
    <text evidence="2">The sequence shown here is derived from an EMBL/GenBank/DDBJ whole genome shotgun (WGS) entry which is preliminary data.</text>
</comment>
<dbReference type="AlphaFoldDB" id="A0A1B9DZW0"/>
<evidence type="ECO:0000313" key="2">
    <source>
        <dbReference type="EMBL" id="OCB75214.1"/>
    </source>
</evidence>
<dbReference type="OrthoDB" id="1151040at2"/>
<proteinExistence type="predicted"/>
<keyword evidence="1" id="KW-0812">Transmembrane</keyword>
<gene>
    <name evidence="2" type="ORF">LPBF_09145</name>
</gene>